<evidence type="ECO:0000313" key="3">
    <source>
        <dbReference type="Proteomes" id="UP000479190"/>
    </source>
</evidence>
<sequence length="77" mass="8687">MQVGNNSNASTNGMDSRKMDELDMDADTPNYIEESEEENDEIKELIFELAGQFAIDLNDNDEECLVVNDEIALQDDI</sequence>
<dbReference type="AlphaFoldDB" id="A0A6H5IWN4"/>
<protein>
    <submittedName>
        <fullName evidence="2">Uncharacterized protein</fullName>
    </submittedName>
</protein>
<name>A0A6H5IWN4_9HYME</name>
<dbReference type="EMBL" id="CADCXV010000952">
    <property type="protein sequence ID" value="CAB0039323.1"/>
    <property type="molecule type" value="Genomic_DNA"/>
</dbReference>
<organism evidence="2 3">
    <name type="scientific">Trichogramma brassicae</name>
    <dbReference type="NCBI Taxonomy" id="86971"/>
    <lineage>
        <taxon>Eukaryota</taxon>
        <taxon>Metazoa</taxon>
        <taxon>Ecdysozoa</taxon>
        <taxon>Arthropoda</taxon>
        <taxon>Hexapoda</taxon>
        <taxon>Insecta</taxon>
        <taxon>Pterygota</taxon>
        <taxon>Neoptera</taxon>
        <taxon>Endopterygota</taxon>
        <taxon>Hymenoptera</taxon>
        <taxon>Apocrita</taxon>
        <taxon>Proctotrupomorpha</taxon>
        <taxon>Chalcidoidea</taxon>
        <taxon>Trichogrammatidae</taxon>
        <taxon>Trichogramma</taxon>
    </lineage>
</organism>
<dbReference type="Proteomes" id="UP000479190">
    <property type="component" value="Unassembled WGS sequence"/>
</dbReference>
<evidence type="ECO:0000256" key="1">
    <source>
        <dbReference type="SAM" id="MobiDB-lite"/>
    </source>
</evidence>
<keyword evidence="3" id="KW-1185">Reference proteome</keyword>
<feature type="compositionally biased region" description="Polar residues" evidence="1">
    <location>
        <begin position="1"/>
        <end position="14"/>
    </location>
</feature>
<gene>
    <name evidence="2" type="ORF">TBRA_LOCUS11069</name>
</gene>
<reference evidence="2 3" key="1">
    <citation type="submission" date="2020-02" db="EMBL/GenBank/DDBJ databases">
        <authorList>
            <person name="Ferguson B K."/>
        </authorList>
    </citation>
    <scope>NUCLEOTIDE SEQUENCE [LARGE SCALE GENOMIC DNA]</scope>
</reference>
<evidence type="ECO:0000313" key="2">
    <source>
        <dbReference type="EMBL" id="CAB0039323.1"/>
    </source>
</evidence>
<accession>A0A6H5IWN4</accession>
<proteinExistence type="predicted"/>
<feature type="region of interest" description="Disordered" evidence="1">
    <location>
        <begin position="1"/>
        <end position="21"/>
    </location>
</feature>